<evidence type="ECO:0000259" key="11">
    <source>
        <dbReference type="Pfam" id="PF03828"/>
    </source>
</evidence>
<keyword evidence="9" id="KW-0460">Magnesium</keyword>
<protein>
    <recommendedName>
        <fullName evidence="5">polynucleotide adenylyltransferase</fullName>
        <ecNumber evidence="5">2.7.7.19</ecNumber>
    </recommendedName>
</protein>
<evidence type="ECO:0000313" key="14">
    <source>
        <dbReference type="Proteomes" id="UP000193648"/>
    </source>
</evidence>
<keyword evidence="14" id="KW-1185">Reference proteome</keyword>
<dbReference type="PANTHER" id="PTHR12271">
    <property type="entry name" value="POLY A POLYMERASE CID PAP -RELATED"/>
    <property type="match status" value="1"/>
</dbReference>
<dbReference type="STRING" id="64571.A0A1Y2GCA6"/>
<dbReference type="SUPFAM" id="SSF81301">
    <property type="entry name" value="Nucleotidyltransferase"/>
    <property type="match status" value="1"/>
</dbReference>
<keyword evidence="7" id="KW-0808">Transferase</keyword>
<sequence length="719" mass="82091">MAFNSVYASSVLIDQSSDTGPFKAVASDDEVFVGTLFDTILYERACYRLNQLKKYDFPLKYDELAYDFLSAYRLCLEPKFLHNRHTATFATLLVNSKMLTPKGVRAFVLRHNGKYDIYPSDDTGYLDEKDVDELNEDEFSDFDEVNHGFGSIRKQVGYQGPPLITIRSNLLTILEDIHGKKMADGYYKLDKHSQDMIAVIIAHLRKRVWYNNGSGGKIVEIKNMGVDGRSKEKDDDNDDDDDSTIHDGTRDHPIKNVKGVDKYTRRFNGKRKRADYVREMINRSSYSFEDLNRDPPTEYSDSDEDGEDGLVKALDRVHLDGFTGSALRNIRWLPAIRSRALYDWNGVNQDLRLIDLPTEQDDAAFYGCLTRDIMKYYQTLLPPPELTEKHRRLQERVEKTISEAFPTETLKVEPYGSFVSGLLMANSDADFVITGPNVNNHTSLNDMHFLAEVLEHRGGMKYVSPVPHAMVPIVKFTDPETNIECDINTGNNLGVYNSDLIRIYTTLDERVKPFLYVIKAICRAQGINDSRSGYLSSYAITWMGIVFLQQPSDVISPSTSREWGWGPVSILPKLQQQPFERMKSLSLRIKHNTKGNGLVNFNSARIVAVFYDENKDGKHTNQGRTNPKSLARLLIEFFEFFSRRFNYTSMAINVGGGDFGRKLKDMNDGTFRVIDPFLHHRNITGPCRGDSLGRVWKVFDYVYQMLSSGDLEAALRKIE</sequence>
<dbReference type="CDD" id="cd05402">
    <property type="entry name" value="NT_PAP_TUTase"/>
    <property type="match status" value="1"/>
</dbReference>
<feature type="compositionally biased region" description="Basic and acidic residues" evidence="10">
    <location>
        <begin position="243"/>
        <end position="255"/>
    </location>
</feature>
<feature type="domain" description="Poly(A) RNA polymerase mitochondrial-like central palm" evidence="12">
    <location>
        <begin position="369"/>
        <end position="505"/>
    </location>
</feature>
<dbReference type="Proteomes" id="UP000193648">
    <property type="component" value="Unassembled WGS sequence"/>
</dbReference>
<dbReference type="OrthoDB" id="2274644at2759"/>
<keyword evidence="8" id="KW-0479">Metal-binding</keyword>
<name>A0A1Y2GCA6_9FUNG</name>
<evidence type="ECO:0000259" key="12">
    <source>
        <dbReference type="Pfam" id="PF22600"/>
    </source>
</evidence>
<dbReference type="GO" id="GO:0010605">
    <property type="term" value="P:negative regulation of macromolecule metabolic process"/>
    <property type="evidence" value="ECO:0007669"/>
    <property type="project" value="UniProtKB-ARBA"/>
</dbReference>
<reference evidence="13 14" key="1">
    <citation type="submission" date="2016-07" db="EMBL/GenBank/DDBJ databases">
        <title>Pervasive Adenine N6-methylation of Active Genes in Fungi.</title>
        <authorList>
            <consortium name="DOE Joint Genome Institute"/>
            <person name="Mondo S.J."/>
            <person name="Dannebaum R.O."/>
            <person name="Kuo R.C."/>
            <person name="Labutti K."/>
            <person name="Haridas S."/>
            <person name="Kuo A."/>
            <person name="Salamov A."/>
            <person name="Ahrendt S.R."/>
            <person name="Lipzen A."/>
            <person name="Sullivan W."/>
            <person name="Andreopoulos W.B."/>
            <person name="Clum A."/>
            <person name="Lindquist E."/>
            <person name="Daum C."/>
            <person name="Ramamoorthy G.K."/>
            <person name="Gryganskyi A."/>
            <person name="Culley D."/>
            <person name="Magnuson J.K."/>
            <person name="James T.Y."/>
            <person name="O'Malley M.A."/>
            <person name="Stajich J.E."/>
            <person name="Spatafora J.W."/>
            <person name="Visel A."/>
            <person name="Grigoriev I.V."/>
        </authorList>
    </citation>
    <scope>NUCLEOTIDE SEQUENCE [LARGE SCALE GENOMIC DNA]</scope>
    <source>
        <strain evidence="13 14">NRRL 3116</strain>
    </source>
</reference>
<evidence type="ECO:0000256" key="8">
    <source>
        <dbReference type="ARBA" id="ARBA00022723"/>
    </source>
</evidence>
<evidence type="ECO:0000256" key="4">
    <source>
        <dbReference type="ARBA" id="ARBA00008593"/>
    </source>
</evidence>
<dbReference type="EMBL" id="MCFF01000043">
    <property type="protein sequence ID" value="ORZ06960.1"/>
    <property type="molecule type" value="Genomic_DNA"/>
</dbReference>
<feature type="region of interest" description="Disordered" evidence="10">
    <location>
        <begin position="287"/>
        <end position="306"/>
    </location>
</feature>
<dbReference type="EC" id="2.7.7.19" evidence="5"/>
<organism evidence="13 14">
    <name type="scientific">Lobosporangium transversale</name>
    <dbReference type="NCBI Taxonomy" id="64571"/>
    <lineage>
        <taxon>Eukaryota</taxon>
        <taxon>Fungi</taxon>
        <taxon>Fungi incertae sedis</taxon>
        <taxon>Mucoromycota</taxon>
        <taxon>Mortierellomycotina</taxon>
        <taxon>Mortierellomycetes</taxon>
        <taxon>Mortierellales</taxon>
        <taxon>Mortierellaceae</taxon>
        <taxon>Lobosporangium</taxon>
    </lineage>
</organism>
<comment type="subcellular location">
    <subcellularLocation>
        <location evidence="3">Cytoplasm</location>
    </subcellularLocation>
</comment>
<dbReference type="InterPro" id="IPR002058">
    <property type="entry name" value="PAP_assoc"/>
</dbReference>
<gene>
    <name evidence="13" type="ORF">BCR41DRAFT_424898</name>
</gene>
<dbReference type="Pfam" id="PF03828">
    <property type="entry name" value="PAP_assoc"/>
    <property type="match status" value="1"/>
</dbReference>
<dbReference type="InterPro" id="IPR054708">
    <property type="entry name" value="MTPAP-like_central"/>
</dbReference>
<dbReference type="RefSeq" id="XP_021877756.1">
    <property type="nucleotide sequence ID" value="XM_022030502.1"/>
</dbReference>
<dbReference type="Gene3D" id="3.30.460.10">
    <property type="entry name" value="Beta Polymerase, domain 2"/>
    <property type="match status" value="1"/>
</dbReference>
<comment type="similarity">
    <text evidence="4">Belongs to the DNA polymerase type-B-like family.</text>
</comment>
<dbReference type="AlphaFoldDB" id="A0A1Y2GCA6"/>
<evidence type="ECO:0000256" key="10">
    <source>
        <dbReference type="SAM" id="MobiDB-lite"/>
    </source>
</evidence>
<dbReference type="GO" id="GO:0046872">
    <property type="term" value="F:metal ion binding"/>
    <property type="evidence" value="ECO:0007669"/>
    <property type="project" value="UniProtKB-KW"/>
</dbReference>
<dbReference type="Pfam" id="PF22600">
    <property type="entry name" value="MTPAP-like_central"/>
    <property type="match status" value="1"/>
</dbReference>
<evidence type="ECO:0000313" key="13">
    <source>
        <dbReference type="EMBL" id="ORZ06960.1"/>
    </source>
</evidence>
<feature type="domain" description="PAP-associated" evidence="11">
    <location>
        <begin position="629"/>
        <end position="680"/>
    </location>
</feature>
<dbReference type="SUPFAM" id="SSF81631">
    <property type="entry name" value="PAP/OAS1 substrate-binding domain"/>
    <property type="match status" value="1"/>
</dbReference>
<evidence type="ECO:0000256" key="1">
    <source>
        <dbReference type="ARBA" id="ARBA00001936"/>
    </source>
</evidence>
<accession>A0A1Y2GCA6</accession>
<evidence type="ECO:0000256" key="5">
    <source>
        <dbReference type="ARBA" id="ARBA00012388"/>
    </source>
</evidence>
<dbReference type="InterPro" id="IPR043519">
    <property type="entry name" value="NT_sf"/>
</dbReference>
<dbReference type="PANTHER" id="PTHR12271:SF40">
    <property type="entry name" value="POLY(A) RNA POLYMERASE GLD2"/>
    <property type="match status" value="1"/>
</dbReference>
<comment type="cofactor">
    <cofactor evidence="2">
        <name>Mg(2+)</name>
        <dbReference type="ChEBI" id="CHEBI:18420"/>
    </cofactor>
</comment>
<dbReference type="GeneID" id="33572344"/>
<evidence type="ECO:0000256" key="7">
    <source>
        <dbReference type="ARBA" id="ARBA00022679"/>
    </source>
</evidence>
<dbReference type="InParanoid" id="A0A1Y2GCA6"/>
<comment type="cofactor">
    <cofactor evidence="1">
        <name>Mn(2+)</name>
        <dbReference type="ChEBI" id="CHEBI:29035"/>
    </cofactor>
</comment>
<dbReference type="GO" id="GO:1990817">
    <property type="term" value="F:poly(A) RNA polymerase activity"/>
    <property type="evidence" value="ECO:0007669"/>
    <property type="project" value="UniProtKB-EC"/>
</dbReference>
<dbReference type="GO" id="GO:0031123">
    <property type="term" value="P:RNA 3'-end processing"/>
    <property type="evidence" value="ECO:0007669"/>
    <property type="project" value="TreeGrafter"/>
</dbReference>
<keyword evidence="6" id="KW-0963">Cytoplasm</keyword>
<evidence type="ECO:0000256" key="9">
    <source>
        <dbReference type="ARBA" id="ARBA00022842"/>
    </source>
</evidence>
<proteinExistence type="inferred from homology"/>
<dbReference type="GO" id="GO:0005737">
    <property type="term" value="C:cytoplasm"/>
    <property type="evidence" value="ECO:0007669"/>
    <property type="project" value="UniProtKB-SubCell"/>
</dbReference>
<comment type="caution">
    <text evidence="13">The sequence shown here is derived from an EMBL/GenBank/DDBJ whole genome shotgun (WGS) entry which is preliminary data.</text>
</comment>
<evidence type="ECO:0000256" key="6">
    <source>
        <dbReference type="ARBA" id="ARBA00022490"/>
    </source>
</evidence>
<evidence type="ECO:0000256" key="2">
    <source>
        <dbReference type="ARBA" id="ARBA00001946"/>
    </source>
</evidence>
<evidence type="ECO:0000256" key="3">
    <source>
        <dbReference type="ARBA" id="ARBA00004496"/>
    </source>
</evidence>
<feature type="region of interest" description="Disordered" evidence="10">
    <location>
        <begin position="227"/>
        <end position="255"/>
    </location>
</feature>
<dbReference type="Gene3D" id="1.10.1410.10">
    <property type="match status" value="1"/>
</dbReference>